<dbReference type="InterPro" id="IPR043128">
    <property type="entry name" value="Rev_trsase/Diguanyl_cyclase"/>
</dbReference>
<dbReference type="AlphaFoldDB" id="A0A7W5VA24"/>
<dbReference type="PANTHER" id="PTHR11076">
    <property type="entry name" value="DNA REPAIR POLYMERASE UMUC / TRANSFERASE FAMILY MEMBER"/>
    <property type="match status" value="1"/>
</dbReference>
<dbReference type="SUPFAM" id="SSF100879">
    <property type="entry name" value="Lesion bypass DNA polymerase (Y-family), little finger domain"/>
    <property type="match status" value="1"/>
</dbReference>
<dbReference type="CDD" id="cd03586">
    <property type="entry name" value="PolY_Pol_IV_kappa"/>
    <property type="match status" value="1"/>
</dbReference>
<comment type="similarity">
    <text evidence="1">Belongs to the DNA polymerase type-Y family.</text>
</comment>
<dbReference type="PROSITE" id="PS50173">
    <property type="entry name" value="UMUC"/>
    <property type="match status" value="1"/>
</dbReference>
<evidence type="ECO:0000256" key="2">
    <source>
        <dbReference type="ARBA" id="ARBA00025589"/>
    </source>
</evidence>
<feature type="domain" description="UmuC" evidence="4">
    <location>
        <begin position="5"/>
        <end position="184"/>
    </location>
</feature>
<organism evidence="5 6">
    <name type="scientific">Nonomuraea dietziae</name>
    <dbReference type="NCBI Taxonomy" id="65515"/>
    <lineage>
        <taxon>Bacteria</taxon>
        <taxon>Bacillati</taxon>
        <taxon>Actinomycetota</taxon>
        <taxon>Actinomycetes</taxon>
        <taxon>Streptosporangiales</taxon>
        <taxon>Streptosporangiaceae</taxon>
        <taxon>Nonomuraea</taxon>
    </lineage>
</organism>
<evidence type="ECO:0000256" key="1">
    <source>
        <dbReference type="ARBA" id="ARBA00010945"/>
    </source>
</evidence>
<dbReference type="Pfam" id="PF00817">
    <property type="entry name" value="IMS"/>
    <property type="match status" value="1"/>
</dbReference>
<dbReference type="InterPro" id="IPR043502">
    <property type="entry name" value="DNA/RNA_pol_sf"/>
</dbReference>
<proteinExistence type="inferred from homology"/>
<keyword evidence="5" id="KW-0808">Transferase</keyword>
<dbReference type="NCBIfam" id="NF002883">
    <property type="entry name" value="PRK03352.1"/>
    <property type="match status" value="1"/>
</dbReference>
<dbReference type="InterPro" id="IPR001126">
    <property type="entry name" value="UmuC"/>
</dbReference>
<comment type="caution">
    <text evidence="5">The sequence shown here is derived from an EMBL/GenBank/DDBJ whole genome shotgun (WGS) entry which is preliminary data.</text>
</comment>
<dbReference type="Pfam" id="PF11799">
    <property type="entry name" value="IMS_C"/>
    <property type="match status" value="1"/>
</dbReference>
<evidence type="ECO:0000313" key="5">
    <source>
        <dbReference type="EMBL" id="MBB3733411.1"/>
    </source>
</evidence>
<dbReference type="GO" id="GO:0005829">
    <property type="term" value="C:cytosol"/>
    <property type="evidence" value="ECO:0007669"/>
    <property type="project" value="TreeGrafter"/>
</dbReference>
<keyword evidence="5" id="KW-0548">Nucleotidyltransferase</keyword>
<dbReference type="Proteomes" id="UP000579945">
    <property type="component" value="Unassembled WGS sequence"/>
</dbReference>
<reference evidence="5 6" key="1">
    <citation type="submission" date="2020-08" db="EMBL/GenBank/DDBJ databases">
        <title>Sequencing the genomes of 1000 actinobacteria strains.</title>
        <authorList>
            <person name="Klenk H.-P."/>
        </authorList>
    </citation>
    <scope>NUCLEOTIDE SEQUENCE [LARGE SCALE GENOMIC DNA]</scope>
    <source>
        <strain evidence="5 6">DSM 44320</strain>
    </source>
</reference>
<dbReference type="Gene3D" id="1.10.150.20">
    <property type="entry name" value="5' to 3' exonuclease, C-terminal subdomain"/>
    <property type="match status" value="1"/>
</dbReference>
<comment type="function">
    <text evidence="2">Poorly processive, error-prone DNA polymerase involved in untargeted mutagenesis. Copies undamaged DNA at stalled replication forks, which arise in vivo from mismatched or misaligned primer ends. These misaligned primers can be extended by PolIV. Exhibits no 3'-5' exonuclease (proofreading) activity. May be involved in translesional synthesis, in conjunction with the beta clamp from PolIII.</text>
</comment>
<dbReference type="InterPro" id="IPR036775">
    <property type="entry name" value="DNA_pol_Y-fam_lit_finger_sf"/>
</dbReference>
<dbReference type="GeneID" id="95395360"/>
<sequence length="338" mass="36516">MRDWVLHLDLDAFMAAVEILRNPELRGRPVVVGGNGDPTTPRTVVATASYEAREYGVHSGLPMRTALRRCPDAVYLPIDLPAYEAASAAVMTLLHTFPVTVEVWGLDEAFLGARTDDPEALAHDIQRAVTHKTGLTCSIGIGDNKHQAKLAAQFEKPSGVSRLTTDTWPHVMGERPTTALWGIGAKTGKKLADLGLHTVAQLAAADPAELAARFGPTNGPWLRYLALGKGESTVTTTPWVPRGHSHETTFTQDLTDPAAMRAHVAAMAVRLAAETEGRPVVRVTVKVRSAPFTTHTRQAKLPEPTHDATTIEQAALAVFDRFDHGRPVRLLGVSVEYG</sequence>
<dbReference type="GO" id="GO:0042276">
    <property type="term" value="P:error-prone translesion synthesis"/>
    <property type="evidence" value="ECO:0007669"/>
    <property type="project" value="TreeGrafter"/>
</dbReference>
<dbReference type="Gene3D" id="3.30.1490.100">
    <property type="entry name" value="DNA polymerase, Y-family, little finger domain"/>
    <property type="match status" value="1"/>
</dbReference>
<dbReference type="GO" id="GO:0009432">
    <property type="term" value="P:SOS response"/>
    <property type="evidence" value="ECO:0007669"/>
    <property type="project" value="TreeGrafter"/>
</dbReference>
<dbReference type="InterPro" id="IPR050116">
    <property type="entry name" value="DNA_polymerase-Y"/>
</dbReference>
<dbReference type="InterPro" id="IPR017961">
    <property type="entry name" value="DNA_pol_Y-fam_little_finger"/>
</dbReference>
<name>A0A7W5VA24_9ACTN</name>
<dbReference type="InterPro" id="IPR022880">
    <property type="entry name" value="DNApol_IV"/>
</dbReference>
<dbReference type="SUPFAM" id="SSF56672">
    <property type="entry name" value="DNA/RNA polymerases"/>
    <property type="match status" value="1"/>
</dbReference>
<dbReference type="RefSeq" id="WP_183661674.1">
    <property type="nucleotide sequence ID" value="NZ_JACIBV010000002.1"/>
</dbReference>
<evidence type="ECO:0000259" key="4">
    <source>
        <dbReference type="PROSITE" id="PS50173"/>
    </source>
</evidence>
<dbReference type="Gene3D" id="3.40.1170.60">
    <property type="match status" value="1"/>
</dbReference>
<dbReference type="Gene3D" id="3.30.70.270">
    <property type="match status" value="1"/>
</dbReference>
<evidence type="ECO:0000313" key="6">
    <source>
        <dbReference type="Proteomes" id="UP000579945"/>
    </source>
</evidence>
<keyword evidence="6" id="KW-1185">Reference proteome</keyword>
<dbReference type="GO" id="GO:0006281">
    <property type="term" value="P:DNA repair"/>
    <property type="evidence" value="ECO:0007669"/>
    <property type="project" value="InterPro"/>
</dbReference>
<protein>
    <submittedName>
        <fullName evidence="5">DNA polymerase-4</fullName>
        <ecNumber evidence="5">2.7.7.7</ecNumber>
    </submittedName>
</protein>
<accession>A0A7W5VA24</accession>
<dbReference type="EC" id="2.7.7.7" evidence="5"/>
<dbReference type="GO" id="GO:0003684">
    <property type="term" value="F:damaged DNA binding"/>
    <property type="evidence" value="ECO:0007669"/>
    <property type="project" value="InterPro"/>
</dbReference>
<dbReference type="GO" id="GO:0003887">
    <property type="term" value="F:DNA-directed DNA polymerase activity"/>
    <property type="evidence" value="ECO:0007669"/>
    <property type="project" value="UniProtKB-EC"/>
</dbReference>
<comment type="catalytic activity">
    <reaction evidence="3">
        <text>DNA(n) + a 2'-deoxyribonucleoside 5'-triphosphate = DNA(n+1) + diphosphate</text>
        <dbReference type="Rhea" id="RHEA:22508"/>
        <dbReference type="Rhea" id="RHEA-COMP:17339"/>
        <dbReference type="Rhea" id="RHEA-COMP:17340"/>
        <dbReference type="ChEBI" id="CHEBI:33019"/>
        <dbReference type="ChEBI" id="CHEBI:61560"/>
        <dbReference type="ChEBI" id="CHEBI:173112"/>
        <dbReference type="EC" id="2.7.7.7"/>
    </reaction>
</comment>
<gene>
    <name evidence="5" type="ORF">FHR33_009358</name>
</gene>
<dbReference type="EMBL" id="JACIBV010000002">
    <property type="protein sequence ID" value="MBB3733411.1"/>
    <property type="molecule type" value="Genomic_DNA"/>
</dbReference>
<evidence type="ECO:0000256" key="3">
    <source>
        <dbReference type="ARBA" id="ARBA00049244"/>
    </source>
</evidence>
<dbReference type="PANTHER" id="PTHR11076:SF33">
    <property type="entry name" value="DNA POLYMERASE KAPPA"/>
    <property type="match status" value="1"/>
</dbReference>